<evidence type="ECO:0000313" key="2">
    <source>
        <dbReference type="Proteomes" id="UP000605846"/>
    </source>
</evidence>
<dbReference type="PANTHER" id="PTHR28082:SF2">
    <property type="entry name" value="CHY-TYPE DOMAIN-CONTAINING PROTEIN"/>
    <property type="match status" value="1"/>
</dbReference>
<name>A0A8H7BX87_9FUNG</name>
<dbReference type="EMBL" id="JABAYA010000009">
    <property type="protein sequence ID" value="KAF7731563.1"/>
    <property type="molecule type" value="Genomic_DNA"/>
</dbReference>
<sequence length="67" mass="7790">MTDYEDEDEYCPHCDNHYVLDAVTPEPTLGIETEDLRMDARVMRDARMKMAKDPKSMFDLELSESMG</sequence>
<accession>A0A8H7BX87</accession>
<dbReference type="PANTHER" id="PTHR28082">
    <property type="entry name" value="ZINC FINGER PROTEIN"/>
    <property type="match status" value="1"/>
</dbReference>
<dbReference type="GO" id="GO:0045041">
    <property type="term" value="P:protein import into mitochondrial intermembrane space"/>
    <property type="evidence" value="ECO:0007669"/>
    <property type="project" value="TreeGrafter"/>
</dbReference>
<dbReference type="GO" id="GO:0005758">
    <property type="term" value="C:mitochondrial intermembrane space"/>
    <property type="evidence" value="ECO:0007669"/>
    <property type="project" value="TreeGrafter"/>
</dbReference>
<organism evidence="1 2">
    <name type="scientific">Apophysomyces ossiformis</name>
    <dbReference type="NCBI Taxonomy" id="679940"/>
    <lineage>
        <taxon>Eukaryota</taxon>
        <taxon>Fungi</taxon>
        <taxon>Fungi incertae sedis</taxon>
        <taxon>Mucoromycota</taxon>
        <taxon>Mucoromycotina</taxon>
        <taxon>Mucoromycetes</taxon>
        <taxon>Mucorales</taxon>
        <taxon>Mucorineae</taxon>
        <taxon>Mucoraceae</taxon>
        <taxon>Apophysomyces</taxon>
    </lineage>
</organism>
<dbReference type="GO" id="GO:0008270">
    <property type="term" value="F:zinc ion binding"/>
    <property type="evidence" value="ECO:0007669"/>
    <property type="project" value="TreeGrafter"/>
</dbReference>
<proteinExistence type="predicted"/>
<dbReference type="InterPro" id="IPR052604">
    <property type="entry name" value="Mito_Tim_assembly_helper"/>
</dbReference>
<dbReference type="Proteomes" id="UP000605846">
    <property type="component" value="Unassembled WGS sequence"/>
</dbReference>
<protein>
    <submittedName>
        <fullName evidence="1">Uncharacterized protein</fullName>
    </submittedName>
</protein>
<evidence type="ECO:0000313" key="1">
    <source>
        <dbReference type="EMBL" id="KAF7731563.1"/>
    </source>
</evidence>
<dbReference type="AlphaFoldDB" id="A0A8H7BX87"/>
<dbReference type="OrthoDB" id="411372at2759"/>
<gene>
    <name evidence="1" type="ORF">EC973_009327</name>
</gene>
<comment type="caution">
    <text evidence="1">The sequence shown here is derived from an EMBL/GenBank/DDBJ whole genome shotgun (WGS) entry which is preliminary data.</text>
</comment>
<keyword evidence="2" id="KW-1185">Reference proteome</keyword>
<reference evidence="1" key="1">
    <citation type="submission" date="2020-01" db="EMBL/GenBank/DDBJ databases">
        <title>Genome Sequencing of Three Apophysomyces-Like Fungal Strains Confirms a Novel Fungal Genus in the Mucoromycota with divergent Burkholderia-like Endosymbiotic Bacteria.</title>
        <authorList>
            <person name="Stajich J.E."/>
            <person name="Macias A.M."/>
            <person name="Carter-House D."/>
            <person name="Lovett B."/>
            <person name="Kasson L.R."/>
            <person name="Berry K."/>
            <person name="Grigoriev I."/>
            <person name="Chang Y."/>
            <person name="Spatafora J."/>
            <person name="Kasson M.T."/>
        </authorList>
    </citation>
    <scope>NUCLEOTIDE SEQUENCE</scope>
    <source>
        <strain evidence="1">NRRL A-21654</strain>
    </source>
</reference>